<dbReference type="InterPro" id="IPR005467">
    <property type="entry name" value="His_kinase_dom"/>
</dbReference>
<comment type="catalytic activity">
    <reaction evidence="1">
        <text>ATP + protein L-histidine = ADP + protein N-phospho-L-histidine.</text>
        <dbReference type="EC" id="2.7.13.3"/>
    </reaction>
</comment>
<keyword evidence="6" id="KW-0902">Two-component regulatory system</keyword>
<dbReference type="EC" id="2.7.13.3" evidence="2"/>
<sequence length="124" mass="13172">MICQGQGFLHADAQLLKRVLSNLLLNAIQHTSAGGEICSSIQTAEDGTAHINVKDSGYGISAEHLPKLFDRFYRVPSARSEVGTGLGLAIVKSIMDLHGGKVFISSVVGQGRLVKLLFAVANPE</sequence>
<dbReference type="SMART" id="SM00387">
    <property type="entry name" value="HATPase_c"/>
    <property type="match status" value="1"/>
</dbReference>
<protein>
    <recommendedName>
        <fullName evidence="2">histidine kinase</fullName>
        <ecNumber evidence="2">2.7.13.3</ecNumber>
    </recommendedName>
</protein>
<dbReference type="Gene3D" id="3.30.565.10">
    <property type="entry name" value="Histidine kinase-like ATPase, C-terminal domain"/>
    <property type="match status" value="1"/>
</dbReference>
<dbReference type="Pfam" id="PF02518">
    <property type="entry name" value="HATPase_c"/>
    <property type="match status" value="1"/>
</dbReference>
<keyword evidence="4" id="KW-0808">Transferase</keyword>
<dbReference type="AlphaFoldDB" id="A0A177LUN2"/>
<dbReference type="PRINTS" id="PR00344">
    <property type="entry name" value="BCTRLSENSOR"/>
</dbReference>
<dbReference type="CDD" id="cd00075">
    <property type="entry name" value="HATPase"/>
    <property type="match status" value="1"/>
</dbReference>
<evidence type="ECO:0000256" key="1">
    <source>
        <dbReference type="ARBA" id="ARBA00000085"/>
    </source>
</evidence>
<dbReference type="InterPro" id="IPR036890">
    <property type="entry name" value="HATPase_C_sf"/>
</dbReference>
<evidence type="ECO:0000256" key="5">
    <source>
        <dbReference type="ARBA" id="ARBA00022777"/>
    </source>
</evidence>
<comment type="caution">
    <text evidence="8">The sequence shown here is derived from an EMBL/GenBank/DDBJ whole genome shotgun (WGS) entry which is preliminary data.</text>
</comment>
<keyword evidence="5" id="KW-0418">Kinase</keyword>
<reference evidence="8 9" key="1">
    <citation type="submission" date="2016-03" db="EMBL/GenBank/DDBJ databases">
        <authorList>
            <person name="Ploux O."/>
        </authorList>
    </citation>
    <scope>NUCLEOTIDE SEQUENCE [LARGE SCALE GENOMIC DNA]</scope>
    <source>
        <strain evidence="8 9">R-45371</strain>
    </source>
</reference>
<dbReference type="PANTHER" id="PTHR45453">
    <property type="entry name" value="PHOSPHATE REGULON SENSOR PROTEIN PHOR"/>
    <property type="match status" value="1"/>
</dbReference>
<dbReference type="InterPro" id="IPR004358">
    <property type="entry name" value="Sig_transdc_His_kin-like_C"/>
</dbReference>
<dbReference type="GO" id="GO:0016036">
    <property type="term" value="P:cellular response to phosphate starvation"/>
    <property type="evidence" value="ECO:0007669"/>
    <property type="project" value="TreeGrafter"/>
</dbReference>
<gene>
    <name evidence="8" type="ORF">A1353_23420</name>
</gene>
<evidence type="ECO:0000256" key="2">
    <source>
        <dbReference type="ARBA" id="ARBA00012438"/>
    </source>
</evidence>
<dbReference type="InterPro" id="IPR050351">
    <property type="entry name" value="BphY/WalK/GraS-like"/>
</dbReference>
<dbReference type="GO" id="GO:0005886">
    <property type="term" value="C:plasma membrane"/>
    <property type="evidence" value="ECO:0007669"/>
    <property type="project" value="TreeGrafter"/>
</dbReference>
<evidence type="ECO:0000256" key="4">
    <source>
        <dbReference type="ARBA" id="ARBA00022679"/>
    </source>
</evidence>
<accession>A0A177LUN2</accession>
<dbReference type="GO" id="GO:0004721">
    <property type="term" value="F:phosphoprotein phosphatase activity"/>
    <property type="evidence" value="ECO:0007669"/>
    <property type="project" value="TreeGrafter"/>
</dbReference>
<evidence type="ECO:0000256" key="6">
    <source>
        <dbReference type="ARBA" id="ARBA00023012"/>
    </source>
</evidence>
<dbReference type="PANTHER" id="PTHR45453:SF1">
    <property type="entry name" value="PHOSPHATE REGULON SENSOR PROTEIN PHOR"/>
    <property type="match status" value="1"/>
</dbReference>
<evidence type="ECO:0000256" key="3">
    <source>
        <dbReference type="ARBA" id="ARBA00022553"/>
    </source>
</evidence>
<organism evidence="8 9">
    <name type="scientific">Methylomonas methanica</name>
    <dbReference type="NCBI Taxonomy" id="421"/>
    <lineage>
        <taxon>Bacteria</taxon>
        <taxon>Pseudomonadati</taxon>
        <taxon>Pseudomonadota</taxon>
        <taxon>Gammaproteobacteria</taxon>
        <taxon>Methylococcales</taxon>
        <taxon>Methylococcaceae</taxon>
        <taxon>Methylomonas</taxon>
    </lineage>
</organism>
<feature type="domain" description="Histidine kinase" evidence="7">
    <location>
        <begin position="1"/>
        <end position="122"/>
    </location>
</feature>
<dbReference type="Proteomes" id="UP000077763">
    <property type="component" value="Unassembled WGS sequence"/>
</dbReference>
<dbReference type="PROSITE" id="PS50109">
    <property type="entry name" value="HIS_KIN"/>
    <property type="match status" value="1"/>
</dbReference>
<evidence type="ECO:0000313" key="9">
    <source>
        <dbReference type="Proteomes" id="UP000077763"/>
    </source>
</evidence>
<dbReference type="GO" id="GO:0000155">
    <property type="term" value="F:phosphorelay sensor kinase activity"/>
    <property type="evidence" value="ECO:0007669"/>
    <property type="project" value="TreeGrafter"/>
</dbReference>
<evidence type="ECO:0000259" key="7">
    <source>
        <dbReference type="PROSITE" id="PS50109"/>
    </source>
</evidence>
<name>A0A177LUN2_METMH</name>
<proteinExistence type="predicted"/>
<dbReference type="SUPFAM" id="SSF55874">
    <property type="entry name" value="ATPase domain of HSP90 chaperone/DNA topoisomerase II/histidine kinase"/>
    <property type="match status" value="1"/>
</dbReference>
<dbReference type="InterPro" id="IPR003594">
    <property type="entry name" value="HATPase_dom"/>
</dbReference>
<dbReference type="EMBL" id="LUUH01000104">
    <property type="protein sequence ID" value="OAH97070.1"/>
    <property type="molecule type" value="Genomic_DNA"/>
</dbReference>
<evidence type="ECO:0000313" key="8">
    <source>
        <dbReference type="EMBL" id="OAH97070.1"/>
    </source>
</evidence>
<keyword evidence="3" id="KW-0597">Phosphoprotein</keyword>